<keyword evidence="9" id="KW-0472">Membrane</keyword>
<dbReference type="GO" id="GO:0005886">
    <property type="term" value="C:plasma membrane"/>
    <property type="evidence" value="ECO:0007669"/>
    <property type="project" value="TreeGrafter"/>
</dbReference>
<evidence type="ECO:0000256" key="9">
    <source>
        <dbReference type="SAM" id="Phobius"/>
    </source>
</evidence>
<dbReference type="PANTHER" id="PTHR11733">
    <property type="entry name" value="ZINC METALLOPROTEASE FAMILY M13 NEPRILYSIN-RELATED"/>
    <property type="match status" value="1"/>
</dbReference>
<dbReference type="GO" id="GO:0046872">
    <property type="term" value="F:metal ion binding"/>
    <property type="evidence" value="ECO:0007669"/>
    <property type="project" value="UniProtKB-KW"/>
</dbReference>
<keyword evidence="3" id="KW-0645">Protease</keyword>
<feature type="compositionally biased region" description="Basic and acidic residues" evidence="8">
    <location>
        <begin position="342"/>
        <end position="351"/>
    </location>
</feature>
<proteinExistence type="inferred from homology"/>
<keyword evidence="9" id="KW-1133">Transmembrane helix</keyword>
<evidence type="ECO:0008006" key="14">
    <source>
        <dbReference type="Google" id="ProtNLM"/>
    </source>
</evidence>
<dbReference type="GO" id="GO:0016485">
    <property type="term" value="P:protein processing"/>
    <property type="evidence" value="ECO:0007669"/>
    <property type="project" value="TreeGrafter"/>
</dbReference>
<dbReference type="CDD" id="cd08662">
    <property type="entry name" value="M13"/>
    <property type="match status" value="1"/>
</dbReference>
<comment type="caution">
    <text evidence="12">The sequence shown here is derived from an EMBL/GenBank/DDBJ whole genome shotgun (WGS) entry which is preliminary data.</text>
</comment>
<dbReference type="InterPro" id="IPR042089">
    <property type="entry name" value="Peptidase_M13_dom_2"/>
</dbReference>
<evidence type="ECO:0000256" key="6">
    <source>
        <dbReference type="ARBA" id="ARBA00022833"/>
    </source>
</evidence>
<dbReference type="EMBL" id="JAIWYP010000003">
    <property type="protein sequence ID" value="KAH3855636.1"/>
    <property type="molecule type" value="Genomic_DNA"/>
</dbReference>
<comment type="cofactor">
    <cofactor evidence="1">
        <name>Zn(2+)</name>
        <dbReference type="ChEBI" id="CHEBI:29105"/>
    </cofactor>
</comment>
<feature type="domain" description="Peptidase M13 N-terminal" evidence="11">
    <location>
        <begin position="351"/>
        <end position="599"/>
    </location>
</feature>
<dbReference type="GO" id="GO:0004222">
    <property type="term" value="F:metalloendopeptidase activity"/>
    <property type="evidence" value="ECO:0007669"/>
    <property type="project" value="InterPro"/>
</dbReference>
<dbReference type="Gene3D" id="1.10.1380.10">
    <property type="entry name" value="Neutral endopeptidase , domain2"/>
    <property type="match status" value="1"/>
</dbReference>
<evidence type="ECO:0000256" key="8">
    <source>
        <dbReference type="SAM" id="MobiDB-lite"/>
    </source>
</evidence>
<feature type="domain" description="Peptidase M13 N-terminal" evidence="11">
    <location>
        <begin position="115"/>
        <end position="252"/>
    </location>
</feature>
<dbReference type="PANTHER" id="PTHR11733:SF167">
    <property type="entry name" value="FI17812P1-RELATED"/>
    <property type="match status" value="1"/>
</dbReference>
<gene>
    <name evidence="12" type="ORF">DPMN_098206</name>
</gene>
<dbReference type="Pfam" id="PF01431">
    <property type="entry name" value="Peptidase_M13"/>
    <property type="match status" value="1"/>
</dbReference>
<evidence type="ECO:0000313" key="13">
    <source>
        <dbReference type="Proteomes" id="UP000828390"/>
    </source>
</evidence>
<keyword evidence="7" id="KW-0482">Metalloprotease</keyword>
<evidence type="ECO:0000256" key="5">
    <source>
        <dbReference type="ARBA" id="ARBA00022801"/>
    </source>
</evidence>
<dbReference type="Gene3D" id="3.40.390.10">
    <property type="entry name" value="Collagenase (Catalytic Domain)"/>
    <property type="match status" value="2"/>
</dbReference>
<dbReference type="SUPFAM" id="SSF55486">
    <property type="entry name" value="Metalloproteases ('zincins'), catalytic domain"/>
    <property type="match status" value="2"/>
</dbReference>
<feature type="compositionally biased region" description="Low complexity" evidence="8">
    <location>
        <begin position="326"/>
        <end position="335"/>
    </location>
</feature>
<evidence type="ECO:0000259" key="11">
    <source>
        <dbReference type="Pfam" id="PF05649"/>
    </source>
</evidence>
<evidence type="ECO:0000256" key="7">
    <source>
        <dbReference type="ARBA" id="ARBA00023049"/>
    </source>
</evidence>
<feature type="non-terminal residue" evidence="12">
    <location>
        <position position="1"/>
    </location>
</feature>
<organism evidence="12 13">
    <name type="scientific">Dreissena polymorpha</name>
    <name type="common">Zebra mussel</name>
    <name type="synonym">Mytilus polymorpha</name>
    <dbReference type="NCBI Taxonomy" id="45954"/>
    <lineage>
        <taxon>Eukaryota</taxon>
        <taxon>Metazoa</taxon>
        <taxon>Spiralia</taxon>
        <taxon>Lophotrochozoa</taxon>
        <taxon>Mollusca</taxon>
        <taxon>Bivalvia</taxon>
        <taxon>Autobranchia</taxon>
        <taxon>Heteroconchia</taxon>
        <taxon>Euheterodonta</taxon>
        <taxon>Imparidentia</taxon>
        <taxon>Neoheterodontei</taxon>
        <taxon>Myida</taxon>
        <taxon>Dreissenoidea</taxon>
        <taxon>Dreissenidae</taxon>
        <taxon>Dreissena</taxon>
    </lineage>
</organism>
<dbReference type="AlphaFoldDB" id="A0A9D4LCK2"/>
<feature type="compositionally biased region" description="Polar residues" evidence="8">
    <location>
        <begin position="314"/>
        <end position="325"/>
    </location>
</feature>
<evidence type="ECO:0000259" key="10">
    <source>
        <dbReference type="Pfam" id="PF01431"/>
    </source>
</evidence>
<evidence type="ECO:0000256" key="4">
    <source>
        <dbReference type="ARBA" id="ARBA00022723"/>
    </source>
</evidence>
<comment type="similarity">
    <text evidence="2">Belongs to the peptidase M13 family.</text>
</comment>
<feature type="compositionally biased region" description="Polar residues" evidence="8">
    <location>
        <begin position="267"/>
        <end position="285"/>
    </location>
</feature>
<dbReference type="Proteomes" id="UP000828390">
    <property type="component" value="Unassembled WGS sequence"/>
</dbReference>
<dbReference type="PROSITE" id="PS51885">
    <property type="entry name" value="NEPRILYSIN"/>
    <property type="match status" value="1"/>
</dbReference>
<keyword evidence="4" id="KW-0479">Metal-binding</keyword>
<evidence type="ECO:0000256" key="1">
    <source>
        <dbReference type="ARBA" id="ARBA00001947"/>
    </source>
</evidence>
<dbReference type="InterPro" id="IPR008753">
    <property type="entry name" value="Peptidase_M13_N"/>
</dbReference>
<accession>A0A9D4LCK2</accession>
<dbReference type="PRINTS" id="PR00786">
    <property type="entry name" value="NEPRILYSIN"/>
</dbReference>
<reference evidence="12" key="1">
    <citation type="journal article" date="2019" name="bioRxiv">
        <title>The Genome of the Zebra Mussel, Dreissena polymorpha: A Resource for Invasive Species Research.</title>
        <authorList>
            <person name="McCartney M.A."/>
            <person name="Auch B."/>
            <person name="Kono T."/>
            <person name="Mallez S."/>
            <person name="Zhang Y."/>
            <person name="Obille A."/>
            <person name="Becker A."/>
            <person name="Abrahante J.E."/>
            <person name="Garbe J."/>
            <person name="Badalamenti J.P."/>
            <person name="Herman A."/>
            <person name="Mangelson H."/>
            <person name="Liachko I."/>
            <person name="Sullivan S."/>
            <person name="Sone E.D."/>
            <person name="Koren S."/>
            <person name="Silverstein K.A.T."/>
            <person name="Beckman K.B."/>
            <person name="Gohl D.M."/>
        </authorList>
    </citation>
    <scope>NUCLEOTIDE SEQUENCE</scope>
    <source>
        <strain evidence="12">Duluth1</strain>
        <tissue evidence="12">Whole animal</tissue>
    </source>
</reference>
<evidence type="ECO:0000313" key="12">
    <source>
        <dbReference type="EMBL" id="KAH3855636.1"/>
    </source>
</evidence>
<evidence type="ECO:0000256" key="3">
    <source>
        <dbReference type="ARBA" id="ARBA00022670"/>
    </source>
</evidence>
<feature type="region of interest" description="Disordered" evidence="8">
    <location>
        <begin position="266"/>
        <end position="351"/>
    </location>
</feature>
<keyword evidence="9" id="KW-0812">Transmembrane</keyword>
<keyword evidence="5" id="KW-0378">Hydrolase</keyword>
<feature type="compositionally biased region" description="Polar residues" evidence="8">
    <location>
        <begin position="295"/>
        <end position="304"/>
    </location>
</feature>
<dbReference type="Pfam" id="PF05649">
    <property type="entry name" value="Peptidase_M13_N"/>
    <property type="match status" value="2"/>
</dbReference>
<dbReference type="InterPro" id="IPR018497">
    <property type="entry name" value="Peptidase_M13_C"/>
</dbReference>
<dbReference type="InterPro" id="IPR000718">
    <property type="entry name" value="Peptidase_M13"/>
</dbReference>
<protein>
    <recommendedName>
        <fullName evidence="14">Endothelin-converting enzyme 1</fullName>
    </recommendedName>
</protein>
<reference evidence="12" key="2">
    <citation type="submission" date="2020-11" db="EMBL/GenBank/DDBJ databases">
        <authorList>
            <person name="McCartney M.A."/>
            <person name="Auch B."/>
            <person name="Kono T."/>
            <person name="Mallez S."/>
            <person name="Becker A."/>
            <person name="Gohl D.M."/>
            <person name="Silverstein K.A.T."/>
            <person name="Koren S."/>
            <person name="Bechman K.B."/>
            <person name="Herman A."/>
            <person name="Abrahante J.E."/>
            <person name="Garbe J."/>
        </authorList>
    </citation>
    <scope>NUCLEOTIDE SEQUENCE</scope>
    <source>
        <strain evidence="12">Duluth1</strain>
        <tissue evidence="12">Whole animal</tissue>
    </source>
</reference>
<dbReference type="InterPro" id="IPR024079">
    <property type="entry name" value="MetalloPept_cat_dom_sf"/>
</dbReference>
<sequence>TACIEESEPLNENGRANIKMQDAPFADSRAGSEEDMLDYDDDAIFNCDTCRRRRNLTTVEKCLIAFACVCLLVVIILAAHMGGKTEVKPPKKCESKGCLAAASSLLSAMDPSADPCEDFHQYACGGWLRETPIPPGYPLWDRFQELAYKNMFMLKTFIETHDVHEGAPGKVREFYTSCMAESTVARAETLSDFRSLLTSVIRPGPTTFELEPSLLEIHRLNTWPLFQVLVGPDERKPDRNILKIEAGETPFPFGIFKVKPTKGQVFERSSNNSDPVSISPTTKTSGGFEAKDSEFNGTKSTTSDQEYHVVSKGSDVTSATKATYGTTPAASSTESTTRKPHIKDSHPHPDENITELVKDYVTETTELLRLLINKSRDDADEIARELLELEKKISLAHDIDLHVHNRTQAYNSMTVRDLQSKCNVINWSVYLNSLLTIGSEGVRAVSNETEVVVLHEESLERVCVIVEEYSKNETVKRTLQTYVLLALARSMKGYFDLSTFEPDIGHDEEIEKDGEHWRRCTFYTNRALGLATGAIYVNATSLESTFVQADERILKIKGLVEYVKRAFRDYLLRKIWMDPVTKANAEKKLNEIIDKVSYPSFILNTTFLNEFYKEMLVEKDWFSNLLSWRRFTIKNMVMSLNQPFDRTNSWINPPVTVESDYSPVRNDIIFPIALFHLPIYSHDGPSALNFGAIGSLIGHEITHAFDVQGRQYDGQGELRDWWDPITADMFKETTVCMKDQYDHFKVHNMTVNGEQTLEENIADNGGLRAAHVAFELWMKEQGEELPLAGLQLDNRQIFYISFAQLYCSKWKESGITDFLARDHHSPGPFRIEGALSNNLAFQDVFKCPYTSRYNPSLKCQVW</sequence>
<keyword evidence="6" id="KW-0862">Zinc</keyword>
<evidence type="ECO:0000256" key="2">
    <source>
        <dbReference type="ARBA" id="ARBA00007357"/>
    </source>
</evidence>
<feature type="transmembrane region" description="Helical" evidence="9">
    <location>
        <begin position="62"/>
        <end position="83"/>
    </location>
</feature>
<name>A0A9D4LCK2_DREPO</name>
<feature type="domain" description="Peptidase M13 C-terminal" evidence="10">
    <location>
        <begin position="661"/>
        <end position="861"/>
    </location>
</feature>
<keyword evidence="13" id="KW-1185">Reference proteome</keyword>